<dbReference type="eggNOG" id="COG1566">
    <property type="taxonomic scope" value="Bacteria"/>
</dbReference>
<dbReference type="InterPro" id="IPR058634">
    <property type="entry name" value="AaeA-lik-b-barrel"/>
</dbReference>
<dbReference type="PATRIC" id="fig|1235990.3.peg.268"/>
<dbReference type="Gene3D" id="2.40.30.170">
    <property type="match status" value="1"/>
</dbReference>
<dbReference type="InterPro" id="IPR058632">
    <property type="entry name" value="HH_AaeA"/>
</dbReference>
<gene>
    <name evidence="3" type="primary">aaeA</name>
    <name evidence="3" type="ORF">HHS_02670</name>
</gene>
<protein>
    <submittedName>
        <fullName evidence="3">AaeA protein</fullName>
    </submittedName>
</protein>
<dbReference type="KEGG" id="hhs:HHS_02670"/>
<organism evidence="3 4">
    <name type="scientific">Candidatus Pantoea carbekii</name>
    <dbReference type="NCBI Taxonomy" id="1235990"/>
    <lineage>
        <taxon>Bacteria</taxon>
        <taxon>Pseudomonadati</taxon>
        <taxon>Pseudomonadota</taxon>
        <taxon>Gammaproteobacteria</taxon>
        <taxon>Enterobacterales</taxon>
        <taxon>Erwiniaceae</taxon>
        <taxon>Pantoea</taxon>
    </lineage>
</organism>
<dbReference type="InterPro" id="IPR022871">
    <property type="entry name" value="PHBA_efflux_pump_AaeA"/>
</dbReference>
<sequence length="311" mass="35097">MKVLTLAKKIARYIMIYTLIITTAVIIFRIWIFYTESPWTRNAKFSAKIIAISPDVTGFITDVRVRDNQLVKKGDTIFLIDCLRYQKVLDKAQANVAYYRALVKKNLKLMQSNQVNHAILSCKNFEQAYNDLLANKCQLLKAVATRDLALIDLNHTTIRAPSDGWITNLNVYQGEFITRGSVAVALIQQRSFYVQAYMEETKLYGVHPGLRADIIPLGSNIILHGTVDSIAAGITNSSSSIDSKGMANIDSNIEWVRLAQRVPVRIHLDKQLEKHFVAGTTATVMIHGVKAPRTKIVPMMIQFFNRLHEFG</sequence>
<proteinExistence type="predicted"/>
<dbReference type="SUPFAM" id="SSF111369">
    <property type="entry name" value="HlyD-like secretion proteins"/>
    <property type="match status" value="1"/>
</dbReference>
<dbReference type="Proteomes" id="UP000016900">
    <property type="component" value="Chromosome"/>
</dbReference>
<dbReference type="STRING" id="1235990.BMSBPS_0739"/>
<evidence type="ECO:0000313" key="4">
    <source>
        <dbReference type="Proteomes" id="UP000016900"/>
    </source>
</evidence>
<dbReference type="Gene3D" id="2.40.50.100">
    <property type="match status" value="1"/>
</dbReference>
<keyword evidence="4" id="KW-1185">Reference proteome</keyword>
<feature type="domain" description="p-hydroxybenzoic acid efflux pump subunit AaeA-like beta-barrel" evidence="2">
    <location>
        <begin position="191"/>
        <end position="287"/>
    </location>
</feature>
<feature type="domain" description="p-hydroxybenzoic acid efflux pump subunit AaeA alpha-helical hairpin" evidence="1">
    <location>
        <begin position="84"/>
        <end position="154"/>
    </location>
</feature>
<dbReference type="NCBIfam" id="NF007850">
    <property type="entry name" value="PRK10559.1"/>
    <property type="match status" value="1"/>
</dbReference>
<name>U3U799_9GAMM</name>
<dbReference type="EMBL" id="AP012554">
    <property type="protein sequence ID" value="BAO00237.1"/>
    <property type="molecule type" value="Genomic_DNA"/>
</dbReference>
<dbReference type="PANTHER" id="PTHR30367">
    <property type="entry name" value="P-HYDROXYBENZOIC ACID EFFLUX PUMP SUBUNIT AAEA-RELATED"/>
    <property type="match status" value="1"/>
</dbReference>
<evidence type="ECO:0000313" key="3">
    <source>
        <dbReference type="EMBL" id="BAO00237.1"/>
    </source>
</evidence>
<dbReference type="InterPro" id="IPR050393">
    <property type="entry name" value="MFP_Efflux_Pump"/>
</dbReference>
<evidence type="ECO:0000259" key="2">
    <source>
        <dbReference type="Pfam" id="PF25963"/>
    </source>
</evidence>
<dbReference type="GO" id="GO:0055085">
    <property type="term" value="P:transmembrane transport"/>
    <property type="evidence" value="ECO:0007669"/>
    <property type="project" value="InterPro"/>
</dbReference>
<dbReference type="PANTHER" id="PTHR30367:SF12">
    <property type="entry name" value="P-HYDROXYBENZOIC ACID EFFLUX PUMP SUBUNIT AAEA"/>
    <property type="match status" value="1"/>
</dbReference>
<dbReference type="Pfam" id="PF25878">
    <property type="entry name" value="HH_AAEA_pHBA"/>
    <property type="match status" value="1"/>
</dbReference>
<dbReference type="AlphaFoldDB" id="U3U799"/>
<dbReference type="KEGG" id="pck:BMSBPS_0739"/>
<reference evidence="3 4" key="1">
    <citation type="submission" date="2012-10" db="EMBL/GenBank/DDBJ databases">
        <title>Genome sequence of the symbiont of the pentatomidae stink bug Halyomorpha halys.</title>
        <authorList>
            <person name="Kobayashi H."/>
            <person name="Fujii-Muramatsu R."/>
            <person name="Takeishi K."/>
            <person name="Noda H."/>
        </authorList>
    </citation>
    <scope>NUCLEOTIDE SEQUENCE [LARGE SCALE GENOMIC DNA]</scope>
</reference>
<accession>U3U799</accession>
<dbReference type="Pfam" id="PF25963">
    <property type="entry name" value="Beta-barrel_AAEA"/>
    <property type="match status" value="1"/>
</dbReference>
<evidence type="ECO:0000259" key="1">
    <source>
        <dbReference type="Pfam" id="PF25878"/>
    </source>
</evidence>